<proteinExistence type="predicted"/>
<dbReference type="AlphaFoldDB" id="K7PHP0"/>
<dbReference type="PANTHER" id="PTHR33703">
    <property type="entry name" value="OS07G0691300 PROTEIN"/>
    <property type="match status" value="1"/>
</dbReference>
<dbReference type="PANTHER" id="PTHR33703:SF1">
    <property type="entry name" value="WOUND-INDUCED PROTEIN 1"/>
    <property type="match status" value="1"/>
</dbReference>
<sequence>IDWWFHGPPAHKFNLMQLLSGGCACNDTNSFNPLSIVAIGSLVGAEGYHIHKSGKNHWVHAWTVENGKIITEVKEYLNTSVTVARCRKSDNICITSPRSPKFKNMWHSELTHNASIP</sequence>
<dbReference type="Pfam" id="PF07107">
    <property type="entry name" value="WI12"/>
    <property type="match status" value="1"/>
</dbReference>
<dbReference type="EMBL" id="JN382022">
    <property type="protein sequence ID" value="AFM95222.1"/>
    <property type="molecule type" value="Genomic_DNA"/>
</dbReference>
<protein>
    <submittedName>
        <fullName evidence="1">Senescence-associated protein 20</fullName>
    </submittedName>
</protein>
<dbReference type="InterPro" id="IPR009798">
    <property type="entry name" value="Wun1-like"/>
</dbReference>
<feature type="non-terminal residue" evidence="1">
    <location>
        <position position="117"/>
    </location>
</feature>
<reference evidence="1" key="1">
    <citation type="journal article" date="2012" name="BMC Genomics">
        <title>The miRNAome of globe artichoke: conserved and novel micro RNAs and target analysis.</title>
        <authorList>
            <person name="De Paola D."/>
            <person name="Cattonaro F."/>
            <person name="Pignone D."/>
            <person name="Sonnante G."/>
        </authorList>
    </citation>
    <scope>NUCLEOTIDE SEQUENCE</scope>
</reference>
<feature type="non-terminal residue" evidence="1">
    <location>
        <position position="1"/>
    </location>
</feature>
<evidence type="ECO:0000313" key="1">
    <source>
        <dbReference type="EMBL" id="AFM95222.1"/>
    </source>
</evidence>
<organism evidence="1">
    <name type="scientific">Cynara cardunculus var. scolymus</name>
    <name type="common">Globe artichoke</name>
    <name type="synonym">Cynara scolymus</name>
    <dbReference type="NCBI Taxonomy" id="59895"/>
    <lineage>
        <taxon>Eukaryota</taxon>
        <taxon>Viridiplantae</taxon>
        <taxon>Streptophyta</taxon>
        <taxon>Embryophyta</taxon>
        <taxon>Tracheophyta</taxon>
        <taxon>Spermatophyta</taxon>
        <taxon>Magnoliopsida</taxon>
        <taxon>eudicotyledons</taxon>
        <taxon>Gunneridae</taxon>
        <taxon>Pentapetalae</taxon>
        <taxon>asterids</taxon>
        <taxon>campanulids</taxon>
        <taxon>Asterales</taxon>
        <taxon>Asteraceae</taxon>
        <taxon>Carduoideae</taxon>
        <taxon>Cardueae</taxon>
        <taxon>Carduinae</taxon>
        <taxon>Cynara</taxon>
    </lineage>
</organism>
<name>K7PHP0_CYNCS</name>
<accession>K7PHP0</accession>